<comment type="similarity">
    <text evidence="1">Belongs to the complex I LYR family.</text>
</comment>
<dbReference type="PANTHER" id="PTHR21024">
    <property type="entry name" value="GROWTH HORMONE-INDUCIBLE SOLUBLE PROTEIN-RELATED"/>
    <property type="match status" value="1"/>
</dbReference>
<evidence type="ECO:0000256" key="2">
    <source>
        <dbReference type="SAM" id="MobiDB-lite"/>
    </source>
</evidence>
<feature type="compositionally biased region" description="Polar residues" evidence="2">
    <location>
        <begin position="101"/>
        <end position="117"/>
    </location>
</feature>
<dbReference type="GO" id="GO:0005739">
    <property type="term" value="C:mitochondrion"/>
    <property type="evidence" value="ECO:0007669"/>
    <property type="project" value="TreeGrafter"/>
</dbReference>
<dbReference type="AlphaFoldDB" id="A0AA97NWJ0"/>
<evidence type="ECO:0000313" key="3">
    <source>
        <dbReference type="EMBL" id="ELQ37635.1"/>
    </source>
</evidence>
<dbReference type="Pfam" id="PF13233">
    <property type="entry name" value="Complex1_LYR_2"/>
    <property type="match status" value="1"/>
</dbReference>
<dbReference type="Proteomes" id="UP000011086">
    <property type="component" value="Unassembled WGS sequence"/>
</dbReference>
<dbReference type="GO" id="GO:0022904">
    <property type="term" value="P:respiratory electron transport chain"/>
    <property type="evidence" value="ECO:0007669"/>
    <property type="project" value="TreeGrafter"/>
</dbReference>
<feature type="compositionally biased region" description="Basic and acidic residues" evidence="2">
    <location>
        <begin position="69"/>
        <end position="79"/>
    </location>
</feature>
<dbReference type="InterPro" id="IPR052000">
    <property type="entry name" value="ETFRF1"/>
</dbReference>
<dbReference type="GO" id="GO:0090324">
    <property type="term" value="P:negative regulation of oxidative phosphorylation"/>
    <property type="evidence" value="ECO:0007669"/>
    <property type="project" value="InterPro"/>
</dbReference>
<proteinExistence type="inferred from homology"/>
<reference evidence="3" key="1">
    <citation type="journal article" date="2012" name="PLoS Genet.">
        <title>Comparative analysis of the genomes of two field isolates of the rice blast fungus Magnaporthe oryzae.</title>
        <authorList>
            <person name="Xue M."/>
            <person name="Yang J."/>
            <person name="Li Z."/>
            <person name="Hu S."/>
            <person name="Yao N."/>
            <person name="Dean R.A."/>
            <person name="Zhao W."/>
            <person name="Shen M."/>
            <person name="Zhang H."/>
            <person name="Li C."/>
            <person name="Liu L."/>
            <person name="Cao L."/>
            <person name="Xu X."/>
            <person name="Xing Y."/>
            <person name="Hsiang T."/>
            <person name="Zhang Z."/>
            <person name="Xu J.R."/>
            <person name="Peng Y.L."/>
        </authorList>
    </citation>
    <scope>NUCLEOTIDE SEQUENCE</scope>
    <source>
        <strain evidence="3">Y34</strain>
    </source>
</reference>
<protein>
    <submittedName>
        <fullName evidence="3">LYR family protein</fullName>
    </submittedName>
</protein>
<sequence length="117" mass="13368">MPPPPNPELRRQVIAIYKELLNLGKDYPQGGLTYFRPRLHKAFMSNAHLRDEDKIREGIARAEFVQKAPAEDRTKETRSKPRKTFPPGLSASKQKHDTKLNSRSPVHTTLPTSLKRA</sequence>
<feature type="region of interest" description="Disordered" evidence="2">
    <location>
        <begin position="63"/>
        <end position="117"/>
    </location>
</feature>
<organism evidence="3">
    <name type="scientific">Pyricularia oryzae (strain Y34)</name>
    <name type="common">Rice blast fungus</name>
    <name type="synonym">Magnaporthe oryzae</name>
    <dbReference type="NCBI Taxonomy" id="1143189"/>
    <lineage>
        <taxon>Eukaryota</taxon>
        <taxon>Fungi</taxon>
        <taxon>Dikarya</taxon>
        <taxon>Ascomycota</taxon>
        <taxon>Pezizomycotina</taxon>
        <taxon>Sordariomycetes</taxon>
        <taxon>Sordariomycetidae</taxon>
        <taxon>Magnaporthales</taxon>
        <taxon>Pyriculariaceae</taxon>
        <taxon>Pyricularia</taxon>
    </lineage>
</organism>
<accession>A0AA97NWJ0</accession>
<dbReference type="InterPro" id="IPR045296">
    <property type="entry name" value="Complex1_LYR_ETFRF1_LYRM5"/>
</dbReference>
<dbReference type="EMBL" id="JH792865">
    <property type="protein sequence ID" value="ELQ37635.1"/>
    <property type="molecule type" value="Genomic_DNA"/>
</dbReference>
<name>A0AA97NWJ0_PYRO3</name>
<dbReference type="PANTHER" id="PTHR21024:SF0">
    <property type="entry name" value="ELECTRON TRANSFER FLAVOPROTEIN REGULATORY FACTOR 1"/>
    <property type="match status" value="1"/>
</dbReference>
<dbReference type="CDD" id="cd20265">
    <property type="entry name" value="Complex1_LYR_ETFRF1_LYRM5"/>
    <property type="match status" value="1"/>
</dbReference>
<gene>
    <name evidence="3" type="ORF">OOU_Y34scaffold00589g32</name>
</gene>
<evidence type="ECO:0000256" key="1">
    <source>
        <dbReference type="ARBA" id="ARBA00009508"/>
    </source>
</evidence>